<evidence type="ECO:0000256" key="4">
    <source>
        <dbReference type="PIRSR" id="PIRSR036492-1"/>
    </source>
</evidence>
<evidence type="ECO:0000313" key="6">
    <source>
        <dbReference type="EMBL" id="VWB67027.1"/>
    </source>
</evidence>
<dbReference type="RefSeq" id="WP_052001377.1">
    <property type="nucleotide sequence ID" value="NZ_CABVQD010000008.1"/>
</dbReference>
<dbReference type="InterPro" id="IPR015590">
    <property type="entry name" value="Aldehyde_DH_dom"/>
</dbReference>
<feature type="domain" description="Aldehyde dehydrogenase" evidence="5">
    <location>
        <begin position="5"/>
        <end position="433"/>
    </location>
</feature>
<dbReference type="SUPFAM" id="SSF53720">
    <property type="entry name" value="ALDH-like"/>
    <property type="match status" value="1"/>
</dbReference>
<evidence type="ECO:0000313" key="7">
    <source>
        <dbReference type="Proteomes" id="UP000494330"/>
    </source>
</evidence>
<dbReference type="PANTHER" id="PTHR43570">
    <property type="entry name" value="ALDEHYDE DEHYDROGENASE"/>
    <property type="match status" value="1"/>
</dbReference>
<dbReference type="InterPro" id="IPR016163">
    <property type="entry name" value="Ald_DH_C"/>
</dbReference>
<accession>A0A6J5DGH4</accession>
<dbReference type="GO" id="GO:0004029">
    <property type="term" value="F:aldehyde dehydrogenase (NAD+) activity"/>
    <property type="evidence" value="ECO:0007669"/>
    <property type="project" value="TreeGrafter"/>
</dbReference>
<dbReference type="GO" id="GO:0005737">
    <property type="term" value="C:cytoplasm"/>
    <property type="evidence" value="ECO:0007669"/>
    <property type="project" value="TreeGrafter"/>
</dbReference>
<proteinExistence type="inferred from homology"/>
<keyword evidence="7" id="KW-1185">Reference proteome</keyword>
<dbReference type="PANTHER" id="PTHR43570:SF16">
    <property type="entry name" value="ALDEHYDE DEHYDROGENASE TYPE III, ISOFORM Q"/>
    <property type="match status" value="1"/>
</dbReference>
<dbReference type="InterPro" id="IPR012394">
    <property type="entry name" value="Aldehyde_DH_NAD(P)"/>
</dbReference>
<dbReference type="Pfam" id="PF00171">
    <property type="entry name" value="Aldedh"/>
    <property type="match status" value="1"/>
</dbReference>
<evidence type="ECO:0000256" key="3">
    <source>
        <dbReference type="PIRNR" id="PIRNR036492"/>
    </source>
</evidence>
<dbReference type="Gene3D" id="3.40.309.10">
    <property type="entry name" value="Aldehyde Dehydrogenase, Chain A, domain 2"/>
    <property type="match status" value="1"/>
</dbReference>
<feature type="active site" evidence="4">
    <location>
        <position position="207"/>
    </location>
</feature>
<feature type="active site" evidence="4">
    <location>
        <position position="241"/>
    </location>
</feature>
<comment type="similarity">
    <text evidence="1 3">Belongs to the aldehyde dehydrogenase family.</text>
</comment>
<name>A0A6J5DGH4_9BURK</name>
<dbReference type="Gene3D" id="3.40.605.10">
    <property type="entry name" value="Aldehyde Dehydrogenase, Chain A, domain 1"/>
    <property type="match status" value="1"/>
</dbReference>
<sequence>MTYEKAELERILHVQRAAFLAEGGASAAVRKSRVGRLAIAILSNFDAIAQALSADYGNRPPELTKALEALPWSEDILHTLDNIERWMEPEEIPGGFIQQKPKGVVGVMGAWNFPVTLTFEPALSALAAGNRVMMNFPEYQVQTGRLLAKIVSETFDEAEVAFIHGDLSTAQSFSGLRFDHLFFTGSPNIGSIVAQTAASNLVPVTTELGGKNPVVVAPDADLDLAVSRIATTRIVNGGQVCLCPDYVWVPKGIVTTFVSGLIDQYNSIFTTYLENPAVVSVVNERNFDRVVDLVDDAVAKGAKKYVAVPEGEAERLPDRASRRIPPTILIDVPETAEITNEEVFGPVLVVYGYDDLQEAIEYIAARPEPLAAYWYGGDGDDFQDFLDRTTSGGVTRNDGLLHAMLPGAPFGGIGNSGSGAYHGKTGFDTFTHRRPVASVTRPDGVANPLVGDSLVSAQMQGYLDGAIASVIEAFKARLTDAK</sequence>
<dbReference type="InterPro" id="IPR016161">
    <property type="entry name" value="Ald_DH/histidinol_DH"/>
</dbReference>
<dbReference type="Proteomes" id="UP000494330">
    <property type="component" value="Unassembled WGS sequence"/>
</dbReference>
<protein>
    <recommendedName>
        <fullName evidence="3">Aldehyde dehydrogenase</fullName>
    </recommendedName>
</protein>
<dbReference type="PIRSF" id="PIRSF036492">
    <property type="entry name" value="ALDH"/>
    <property type="match status" value="1"/>
</dbReference>
<organism evidence="6 7">
    <name type="scientific">Burkholderia paludis</name>
    <dbReference type="NCBI Taxonomy" id="1506587"/>
    <lineage>
        <taxon>Bacteria</taxon>
        <taxon>Pseudomonadati</taxon>
        <taxon>Pseudomonadota</taxon>
        <taxon>Betaproteobacteria</taxon>
        <taxon>Burkholderiales</taxon>
        <taxon>Burkholderiaceae</taxon>
        <taxon>Burkholderia</taxon>
        <taxon>Burkholderia cepacia complex</taxon>
    </lineage>
</organism>
<dbReference type="GO" id="GO:0006081">
    <property type="term" value="P:aldehyde metabolic process"/>
    <property type="evidence" value="ECO:0007669"/>
    <property type="project" value="InterPro"/>
</dbReference>
<evidence type="ECO:0000259" key="5">
    <source>
        <dbReference type="Pfam" id="PF00171"/>
    </source>
</evidence>
<evidence type="ECO:0000256" key="1">
    <source>
        <dbReference type="ARBA" id="ARBA00009986"/>
    </source>
</evidence>
<dbReference type="EMBL" id="CABVQD010000008">
    <property type="protein sequence ID" value="VWB67027.1"/>
    <property type="molecule type" value="Genomic_DNA"/>
</dbReference>
<keyword evidence="2 3" id="KW-0560">Oxidoreductase</keyword>
<dbReference type="AlphaFoldDB" id="A0A6J5DGH4"/>
<reference evidence="6 7" key="1">
    <citation type="submission" date="2019-09" db="EMBL/GenBank/DDBJ databases">
        <authorList>
            <person name="Depoorter E."/>
        </authorList>
    </citation>
    <scope>NUCLEOTIDE SEQUENCE [LARGE SCALE GENOMIC DNA]</scope>
    <source>
        <strain evidence="6">LMG 30113</strain>
    </source>
</reference>
<gene>
    <name evidence="6" type="ORF">BPA30113_03001</name>
</gene>
<evidence type="ECO:0000256" key="2">
    <source>
        <dbReference type="ARBA" id="ARBA00023002"/>
    </source>
</evidence>
<dbReference type="InterPro" id="IPR016162">
    <property type="entry name" value="Ald_DH_N"/>
</dbReference>